<dbReference type="AlphaFoldDB" id="A0A8J6JM73"/>
<dbReference type="Pfam" id="PF11202">
    <property type="entry name" value="StiP"/>
    <property type="match status" value="1"/>
</dbReference>
<feature type="domain" description="Cysteine protease StiP N-terminal" evidence="1">
    <location>
        <begin position="13"/>
        <end position="260"/>
    </location>
</feature>
<dbReference type="RefSeq" id="WP_155150002.1">
    <property type="nucleotide sequence ID" value="NZ_JACOPQ010000007.1"/>
</dbReference>
<proteinExistence type="predicted"/>
<dbReference type="InterPro" id="IPR028157">
    <property type="entry name" value="PELOTA_dom"/>
</dbReference>
<dbReference type="InterPro" id="IPR011215">
    <property type="entry name" value="StiP_N"/>
</dbReference>
<keyword evidence="3" id="KW-0645">Protease</keyword>
<name>A0A8J6JM73_9FIRM</name>
<dbReference type="Pfam" id="PF15608">
    <property type="entry name" value="PELOTA_1"/>
    <property type="match status" value="1"/>
</dbReference>
<keyword evidence="3" id="KW-0378">Hydrolase</keyword>
<dbReference type="InterPro" id="IPR048336">
    <property type="entry name" value="StiP-like"/>
</dbReference>
<organism evidence="3 4">
    <name type="scientific">Lawsonibacter faecis</name>
    <dbReference type="NCBI Taxonomy" id="2763052"/>
    <lineage>
        <taxon>Bacteria</taxon>
        <taxon>Bacillati</taxon>
        <taxon>Bacillota</taxon>
        <taxon>Clostridia</taxon>
        <taxon>Eubacteriales</taxon>
        <taxon>Oscillospiraceae</taxon>
        <taxon>Lawsonibacter</taxon>
    </lineage>
</organism>
<keyword evidence="4" id="KW-1185">Reference proteome</keyword>
<evidence type="ECO:0000259" key="2">
    <source>
        <dbReference type="Pfam" id="PF15608"/>
    </source>
</evidence>
<dbReference type="EMBL" id="JACOPQ010000007">
    <property type="protein sequence ID" value="MBC5737365.1"/>
    <property type="molecule type" value="Genomic_DNA"/>
</dbReference>
<evidence type="ECO:0000313" key="4">
    <source>
        <dbReference type="Proteomes" id="UP000607645"/>
    </source>
</evidence>
<dbReference type="PIRSF" id="PIRSF020979">
    <property type="entry name" value="UCP020979"/>
    <property type="match status" value="1"/>
</dbReference>
<accession>A0A8J6JM73</accession>
<dbReference type="GO" id="GO:0006508">
    <property type="term" value="P:proteolysis"/>
    <property type="evidence" value="ECO:0007669"/>
    <property type="project" value="UniProtKB-KW"/>
</dbReference>
<evidence type="ECO:0000313" key="3">
    <source>
        <dbReference type="EMBL" id="MBC5737365.1"/>
    </source>
</evidence>
<dbReference type="GO" id="GO:0008233">
    <property type="term" value="F:peptidase activity"/>
    <property type="evidence" value="ECO:0007669"/>
    <property type="project" value="UniProtKB-KW"/>
</dbReference>
<gene>
    <name evidence="3" type="ORF">H8S62_10155</name>
</gene>
<reference evidence="3" key="1">
    <citation type="submission" date="2020-08" db="EMBL/GenBank/DDBJ databases">
        <title>Genome public.</title>
        <authorList>
            <person name="Liu C."/>
            <person name="Sun Q."/>
        </authorList>
    </citation>
    <scope>NUCLEOTIDE SEQUENCE</scope>
    <source>
        <strain evidence="3">NSJ-52</strain>
    </source>
</reference>
<comment type="caution">
    <text evidence="3">The sequence shown here is derived from an EMBL/GenBank/DDBJ whole genome shotgun (WGS) entry which is preliminary data.</text>
</comment>
<dbReference type="Proteomes" id="UP000607645">
    <property type="component" value="Unassembled WGS sequence"/>
</dbReference>
<feature type="domain" description="PELOTA RNA-binding" evidence="2">
    <location>
        <begin position="287"/>
        <end position="366"/>
    </location>
</feature>
<protein>
    <submittedName>
        <fullName evidence="3">Cysteine protease StiP family protein</fullName>
    </submittedName>
</protein>
<sequence length="373" mass="41306">MRIMTTAIPIPPGSFDPEDVTLLLKDVTGQVEERDTALRERDIQAGRHYSEDLPIEQVPSAAYMAVFDRLMDSQLPRVALYTGALTRLVLQAYEKPLLVSLVRAGVPCGVLMRRYAGRELGVDLPHYGVSIIRGKGFDENAMRCLLSRHPDRTPVFVDGWTGKGMITRQLEESCAQFNARSGAGLRPILAVLADPAHSCSLYATREDFINPSCCLNSTVCGLISRTVHNAALIGPDDFHGVRVYREFASIDQTARYLDGVCRHFAPLRGDIDALYRALLSSDRTPDWRGMEAVRRIGEAFGIGDVNRIKPSIGETTRVLLRRVPDRVLLREAGHPDVGHIILLARERNVPVTVYPDMPYLCCGLIADKRGGAE</sequence>
<evidence type="ECO:0000259" key="1">
    <source>
        <dbReference type="Pfam" id="PF11202"/>
    </source>
</evidence>